<accession>A0A2A2SDS7</accession>
<dbReference type="Gene3D" id="3.40.50.1010">
    <property type="entry name" value="5'-nuclease"/>
    <property type="match status" value="1"/>
</dbReference>
<dbReference type="AlphaFoldDB" id="A0A2A2SDS7"/>
<dbReference type="Pfam" id="PF01850">
    <property type="entry name" value="PIN"/>
    <property type="match status" value="1"/>
</dbReference>
<sequence>MGPVIVDSSVWAKHLRRPSLMLRNLLRDRRVLTHPLVTAELMLGRLDDRWELLDAMRALPRAPVAEPDAVLALIETEFLYERKIGYVDANLLASARLRPGVMLWSEDVELIKLAEYFGVAAE</sequence>
<dbReference type="InterPro" id="IPR002716">
    <property type="entry name" value="PIN_dom"/>
</dbReference>
<dbReference type="SUPFAM" id="SSF88723">
    <property type="entry name" value="PIN domain-like"/>
    <property type="match status" value="1"/>
</dbReference>
<evidence type="ECO:0000259" key="1">
    <source>
        <dbReference type="Pfam" id="PF01850"/>
    </source>
</evidence>
<organism evidence="2 3">
    <name type="scientific">Sphingomonas lenta</name>
    <dbReference type="NCBI Taxonomy" id="1141887"/>
    <lineage>
        <taxon>Bacteria</taxon>
        <taxon>Pseudomonadati</taxon>
        <taxon>Pseudomonadota</taxon>
        <taxon>Alphaproteobacteria</taxon>
        <taxon>Sphingomonadales</taxon>
        <taxon>Sphingomonadaceae</taxon>
        <taxon>Sphingomonas</taxon>
    </lineage>
</organism>
<dbReference type="Proteomes" id="UP000218151">
    <property type="component" value="Unassembled WGS sequence"/>
</dbReference>
<comment type="caution">
    <text evidence="2">The sequence shown here is derived from an EMBL/GenBank/DDBJ whole genome shotgun (WGS) entry which is preliminary data.</text>
</comment>
<dbReference type="EMBL" id="NSLI01000004">
    <property type="protein sequence ID" value="PAX07342.1"/>
    <property type="molecule type" value="Genomic_DNA"/>
</dbReference>
<proteinExistence type="predicted"/>
<name>A0A2A2SDS7_9SPHN</name>
<dbReference type="RefSeq" id="WP_095999165.1">
    <property type="nucleotide sequence ID" value="NZ_NSLI01000004.1"/>
</dbReference>
<dbReference type="CDD" id="cd09854">
    <property type="entry name" value="PIN_VapC-like"/>
    <property type="match status" value="1"/>
</dbReference>
<keyword evidence="3" id="KW-1185">Reference proteome</keyword>
<gene>
    <name evidence="2" type="ORF">CKY28_15110</name>
</gene>
<feature type="domain" description="PIN" evidence="1">
    <location>
        <begin position="4"/>
        <end position="114"/>
    </location>
</feature>
<reference evidence="3" key="1">
    <citation type="submission" date="2017-09" db="EMBL/GenBank/DDBJ databases">
        <authorList>
            <person name="Feng G."/>
            <person name="Zhu H."/>
        </authorList>
    </citation>
    <scope>NUCLEOTIDE SEQUENCE [LARGE SCALE GENOMIC DNA]</scope>
    <source>
        <strain evidence="3">1PNM-20</strain>
    </source>
</reference>
<dbReference type="InterPro" id="IPR029060">
    <property type="entry name" value="PIN-like_dom_sf"/>
</dbReference>
<evidence type="ECO:0000313" key="2">
    <source>
        <dbReference type="EMBL" id="PAX07342.1"/>
    </source>
</evidence>
<evidence type="ECO:0000313" key="3">
    <source>
        <dbReference type="Proteomes" id="UP000218151"/>
    </source>
</evidence>
<protein>
    <submittedName>
        <fullName evidence="2">VapC toxin family PIN domain ribonuclease</fullName>
    </submittedName>
</protein>
<dbReference type="OrthoDB" id="9811788at2"/>